<gene>
    <name evidence="8" type="primary">glpQ1</name>
    <name evidence="8" type="ORF">EKD16_02340</name>
</gene>
<dbReference type="AlphaFoldDB" id="A0A4P6Q0R2"/>
<dbReference type="PROSITE" id="PS51704">
    <property type="entry name" value="GP_PDE"/>
    <property type="match status" value="1"/>
</dbReference>
<dbReference type="Gene3D" id="3.20.20.190">
    <property type="entry name" value="Phosphatidylinositol (PI) phosphodiesterase"/>
    <property type="match status" value="1"/>
</dbReference>
<reference evidence="8 9" key="1">
    <citation type="submission" date="2019-02" db="EMBL/GenBank/DDBJ databases">
        <authorList>
            <person name="Khodamoradi S."/>
            <person name="Hahnke R.L."/>
            <person name="Kaempfer P."/>
            <person name="Schumann P."/>
            <person name="Rohde M."/>
            <person name="Steinert M."/>
            <person name="Luzhetskyy A."/>
            <person name="Wink J."/>
            <person name="Ruckert C."/>
        </authorList>
    </citation>
    <scope>NUCLEOTIDE SEQUENCE [LARGE SCALE GENOMIC DNA]</scope>
    <source>
        <strain evidence="8 9">M2</strain>
    </source>
</reference>
<organism evidence="8 9">
    <name type="scientific">Streptomonospora litoralis</name>
    <dbReference type="NCBI Taxonomy" id="2498135"/>
    <lineage>
        <taxon>Bacteria</taxon>
        <taxon>Bacillati</taxon>
        <taxon>Actinomycetota</taxon>
        <taxon>Actinomycetes</taxon>
        <taxon>Streptosporangiales</taxon>
        <taxon>Nocardiopsidaceae</taxon>
        <taxon>Streptomonospora</taxon>
    </lineage>
</organism>
<dbReference type="EC" id="3.1.4.46" evidence="2"/>
<evidence type="ECO:0000256" key="6">
    <source>
        <dbReference type="ARBA" id="ARBA00047512"/>
    </source>
</evidence>
<evidence type="ECO:0000256" key="3">
    <source>
        <dbReference type="ARBA" id="ARBA00022729"/>
    </source>
</evidence>
<evidence type="ECO:0000259" key="7">
    <source>
        <dbReference type="PROSITE" id="PS51704"/>
    </source>
</evidence>
<comment type="catalytic activity">
    <reaction evidence="6">
        <text>a sn-glycero-3-phosphodiester + H2O = an alcohol + sn-glycerol 3-phosphate + H(+)</text>
        <dbReference type="Rhea" id="RHEA:12969"/>
        <dbReference type="ChEBI" id="CHEBI:15377"/>
        <dbReference type="ChEBI" id="CHEBI:15378"/>
        <dbReference type="ChEBI" id="CHEBI:30879"/>
        <dbReference type="ChEBI" id="CHEBI:57597"/>
        <dbReference type="ChEBI" id="CHEBI:83408"/>
        <dbReference type="EC" id="3.1.4.46"/>
    </reaction>
</comment>
<evidence type="ECO:0000256" key="5">
    <source>
        <dbReference type="ARBA" id="ARBA00022801"/>
    </source>
</evidence>
<evidence type="ECO:0000256" key="1">
    <source>
        <dbReference type="ARBA" id="ARBA00007277"/>
    </source>
</evidence>
<dbReference type="EMBL" id="CP036455">
    <property type="protein sequence ID" value="QBI52284.1"/>
    <property type="molecule type" value="Genomic_DNA"/>
</dbReference>
<feature type="domain" description="GP-PDE" evidence="7">
    <location>
        <begin position="47"/>
        <end position="361"/>
    </location>
</feature>
<protein>
    <recommendedName>
        <fullName evidence="2">glycerophosphodiester phosphodiesterase</fullName>
        <ecNumber evidence="2">3.1.4.46</ecNumber>
    </recommendedName>
</protein>
<dbReference type="Pfam" id="PF03009">
    <property type="entry name" value="GDPD"/>
    <property type="match status" value="1"/>
</dbReference>
<dbReference type="SUPFAM" id="SSF51695">
    <property type="entry name" value="PLC-like phosphodiesterases"/>
    <property type="match status" value="1"/>
</dbReference>
<dbReference type="InterPro" id="IPR017946">
    <property type="entry name" value="PLC-like_Pdiesterase_TIM-brl"/>
</dbReference>
<dbReference type="GO" id="GO:0042597">
    <property type="term" value="C:periplasmic space"/>
    <property type="evidence" value="ECO:0007669"/>
    <property type="project" value="TreeGrafter"/>
</dbReference>
<dbReference type="GO" id="GO:0006071">
    <property type="term" value="P:glycerol metabolic process"/>
    <property type="evidence" value="ECO:0007669"/>
    <property type="project" value="UniProtKB-KW"/>
</dbReference>
<keyword evidence="5 8" id="KW-0378">Hydrolase</keyword>
<proteinExistence type="inferred from homology"/>
<keyword evidence="3" id="KW-0732">Signal</keyword>
<dbReference type="PANTHER" id="PTHR43620:SF7">
    <property type="entry name" value="GLYCEROPHOSPHODIESTER PHOSPHODIESTERASE GDPD5-RELATED"/>
    <property type="match status" value="1"/>
</dbReference>
<keyword evidence="4" id="KW-0319">Glycerol metabolism</keyword>
<evidence type="ECO:0000256" key="4">
    <source>
        <dbReference type="ARBA" id="ARBA00022798"/>
    </source>
</evidence>
<keyword evidence="9" id="KW-1185">Reference proteome</keyword>
<evidence type="ECO:0000313" key="8">
    <source>
        <dbReference type="EMBL" id="QBI52284.1"/>
    </source>
</evidence>
<sequence length="368" mass="40510">MGRETIHLMACADFPSAQAITCERAPAAARAPRTDAAVRRNKQEPQLKIISHRGASGHRPEHTLGSYELGARVGGDFMEIDLVATADGALVARHEPEIGQTTDVSDRPEFADRRTTRTIDGREYTGWFTQDFTLDELKTLRATERIPEVRPDNTAHDGVYEIPTFQEIVDLARRMTDELGRRIGVYPETKHPAYHSELGLDLEPPLLAALLDNGLTGAEPELPVFLQSFESESLRKLADAGLPRVFLMGTEEHWRPYLTPEGLAGVAAFAEAVGPAKDLVIPRDEQGDLGEPTSLVGDAHEAGLLVHPWTFRSENRFLPTDLRSRGGPGDFGGFAAEYDAFFAAGVDGVFTDHSRHAFLAREIHLEDI</sequence>
<accession>A0A4P6Q0R2</accession>
<dbReference type="KEGG" id="strr:EKD16_02340"/>
<comment type="similarity">
    <text evidence="1">Belongs to the glycerophosphoryl diester phosphodiesterase family.</text>
</comment>
<evidence type="ECO:0000313" key="9">
    <source>
        <dbReference type="Proteomes" id="UP000292235"/>
    </source>
</evidence>
<dbReference type="GO" id="GO:0008889">
    <property type="term" value="F:glycerophosphodiester phosphodiesterase activity"/>
    <property type="evidence" value="ECO:0007669"/>
    <property type="project" value="UniProtKB-EC"/>
</dbReference>
<name>A0A4P6Q0R2_9ACTN</name>
<dbReference type="PANTHER" id="PTHR43620">
    <property type="entry name" value="GLYCEROPHOSPHORYL DIESTER PHOSPHODIESTERASE"/>
    <property type="match status" value="1"/>
</dbReference>
<dbReference type="Proteomes" id="UP000292235">
    <property type="component" value="Chromosome"/>
</dbReference>
<dbReference type="GO" id="GO:0006629">
    <property type="term" value="P:lipid metabolic process"/>
    <property type="evidence" value="ECO:0007669"/>
    <property type="project" value="InterPro"/>
</dbReference>
<evidence type="ECO:0000256" key="2">
    <source>
        <dbReference type="ARBA" id="ARBA00012247"/>
    </source>
</evidence>
<dbReference type="InterPro" id="IPR030395">
    <property type="entry name" value="GP_PDE_dom"/>
</dbReference>